<dbReference type="PATRIC" id="fig|351160.9.peg.607"/>
<dbReference type="AlphaFoldDB" id="Q0W1S0"/>
<dbReference type="eggNOG" id="arCOG02487">
    <property type="taxonomic scope" value="Archaea"/>
</dbReference>
<dbReference type="SUPFAM" id="SSF49373">
    <property type="entry name" value="Invasin/intimin cell-adhesion fragments"/>
    <property type="match status" value="1"/>
</dbReference>
<keyword evidence="1" id="KW-0812">Transmembrane</keyword>
<accession>Q0W1S0</accession>
<keyword evidence="1" id="KW-1133">Transmembrane helix</keyword>
<keyword evidence="3" id="KW-1185">Reference proteome</keyword>
<dbReference type="InterPro" id="IPR008964">
    <property type="entry name" value="Invasin/intimin_cell_adhesion"/>
</dbReference>
<sequence>MSRYYPFTILLAIFLAVLAIPVTGGMAQNATPVNHLVEPGAVLVNVSPVNPVSYSAGISIEDAPDIDYSAYSEIYGTSPHVSVITAQLYLNGKPYNQSNIPITFTSDNDSVAVLEPMDRTRPSDEHGQAKILLISNNTVGIVNITASSRISYSHEIKDTCTVHVVGWGTVSGVVTDKNKNGVPYAKVTLWVWNGTDNVGVLRAPDNPQLTSDGRTAAIGTYTFSRVPRGTYNLTAERDGHVYYAMVYMNVGTYTANVAFPDYVYPALITPTPTPEPVVTPTPVSSPTAAPPVDGLPVPGMGAVLSVLAVVASAGMAVLARKK</sequence>
<dbReference type="GeneID" id="5145015"/>
<proteinExistence type="predicted"/>
<organism evidence="2 3">
    <name type="scientific">Methanocella arvoryzae (strain DSM 22066 / NBRC 105507 / MRE50)</name>
    <dbReference type="NCBI Taxonomy" id="351160"/>
    <lineage>
        <taxon>Archaea</taxon>
        <taxon>Methanobacteriati</taxon>
        <taxon>Methanobacteriota</taxon>
        <taxon>Stenosarchaea group</taxon>
        <taxon>Methanomicrobia</taxon>
        <taxon>Methanocellales</taxon>
        <taxon>Methanocellaceae</taxon>
        <taxon>Methanocella</taxon>
    </lineage>
</organism>
<evidence type="ECO:0008006" key="4">
    <source>
        <dbReference type="Google" id="ProtNLM"/>
    </source>
</evidence>
<reference evidence="2 3" key="1">
    <citation type="journal article" date="2006" name="Science">
        <title>Genome of rice cluster I archaea -- the key methane producers in the rice rhizosphere.</title>
        <authorList>
            <person name="Erkel C."/>
            <person name="Kube M."/>
            <person name="Reinhardt R."/>
            <person name="Liesack W."/>
        </authorList>
    </citation>
    <scope>NUCLEOTIDE SEQUENCE [LARGE SCALE GENOMIC DNA]</scope>
    <source>
        <strain evidence="3">DSM 22066 / NBRC 105507 / MRE50</strain>
    </source>
</reference>
<dbReference type="RefSeq" id="WP_012034912.1">
    <property type="nucleotide sequence ID" value="NC_009464.1"/>
</dbReference>
<gene>
    <name evidence="2" type="ORF">RCIX2625</name>
</gene>
<evidence type="ECO:0000256" key="1">
    <source>
        <dbReference type="SAM" id="Phobius"/>
    </source>
</evidence>
<dbReference type="EMBL" id="AM114193">
    <property type="protein sequence ID" value="CAJ37673.1"/>
    <property type="molecule type" value="Genomic_DNA"/>
</dbReference>
<dbReference type="SUPFAM" id="SSF49464">
    <property type="entry name" value="Carboxypeptidase regulatory domain-like"/>
    <property type="match status" value="1"/>
</dbReference>
<evidence type="ECO:0000313" key="2">
    <source>
        <dbReference type="EMBL" id="CAJ37673.1"/>
    </source>
</evidence>
<dbReference type="InterPro" id="IPR008969">
    <property type="entry name" value="CarboxyPept-like_regulatory"/>
</dbReference>
<evidence type="ECO:0000313" key="3">
    <source>
        <dbReference type="Proteomes" id="UP000000663"/>
    </source>
</evidence>
<keyword evidence="1" id="KW-0472">Membrane</keyword>
<dbReference type="Proteomes" id="UP000000663">
    <property type="component" value="Chromosome"/>
</dbReference>
<feature type="transmembrane region" description="Helical" evidence="1">
    <location>
        <begin position="299"/>
        <end position="319"/>
    </location>
</feature>
<dbReference type="KEGG" id="rci:RCIX2625"/>
<protein>
    <recommendedName>
        <fullName evidence="4">Carboxypeptidase regulatory-like domain-containing protein</fullName>
    </recommendedName>
</protein>
<dbReference type="Gene3D" id="2.60.40.1120">
    <property type="entry name" value="Carboxypeptidase-like, regulatory domain"/>
    <property type="match status" value="1"/>
</dbReference>
<name>Q0W1S0_METAR</name>